<dbReference type="Gene3D" id="3.30.70.1380">
    <property type="entry name" value="Transcriptional regulatory protein pf0864 domain like"/>
    <property type="match status" value="1"/>
</dbReference>
<dbReference type="InParanoid" id="A0A0F7IGG4"/>
<evidence type="ECO:0000256" key="1">
    <source>
        <dbReference type="ARBA" id="ARBA00022596"/>
    </source>
</evidence>
<dbReference type="KEGG" id="gah:GAH_00312"/>
<dbReference type="PANTHER" id="PTHR36566">
    <property type="entry name" value="NICKEL INSERTION PROTEIN-RELATED"/>
    <property type="match status" value="1"/>
</dbReference>
<keyword evidence="4" id="KW-1185">Reference proteome</keyword>
<gene>
    <name evidence="3" type="ORF">GAH_00312</name>
</gene>
<dbReference type="Proteomes" id="UP000034723">
    <property type="component" value="Chromosome"/>
</dbReference>
<evidence type="ECO:0000256" key="2">
    <source>
        <dbReference type="HAMAP-Rule" id="MF_01074"/>
    </source>
</evidence>
<accession>A0A0F7IGG4</accession>
<dbReference type="InterPro" id="IPR002822">
    <property type="entry name" value="Ni_insertion"/>
</dbReference>
<dbReference type="STRING" id="113653.GAH_00312"/>
<dbReference type="AlphaFoldDB" id="A0A0F7IGG4"/>
<dbReference type="PATRIC" id="fig|113653.22.peg.313"/>
<keyword evidence="1 2" id="KW-0533">Nickel</keyword>
<dbReference type="GO" id="GO:0016829">
    <property type="term" value="F:lyase activity"/>
    <property type="evidence" value="ECO:0007669"/>
    <property type="project" value="UniProtKB-UniRule"/>
</dbReference>
<proteinExistence type="inferred from homology"/>
<sequence>MRAAIFDCFSGASGNMILASLLNVTLTERDLEDVVRKLNLNLDFEVRQVSRKGISAPLIEVSEGSGKTRTFEEVVGLIRGSELDSRVKAESLKVFERLAVAEGRVHGRDYRKAVFHEVGGDDAIFDVVSAVIGILRLMDMGYRVFTTPIMTGRGFAETMHGRYPIPAPATLEIARESRLKLVIDGEGELLTPTGAAILAHFSEGEPPNPLMVREVSYGAGSVEREVPNVLRLILAEVFERDEIAIVETNVDDMSGEDLAFAVERIMELSHDVSVIPALGKKGRPAYLIRAISDLSNAEDVARAMMEHTTTIGVRILPAYHRVKEVRRAGRVEVEVLGRQYEVGVKVAGGRAKPEYEDLRRIAVETGISMSRLREIVKREMDEAANRE</sequence>
<reference evidence="3 4" key="1">
    <citation type="submission" date="2015-04" db="EMBL/GenBank/DDBJ databases">
        <title>The complete genome sequence of the hyperthermophilic, obligate iron-reducing archaeon Geoglobus ahangari strain 234T.</title>
        <authorList>
            <person name="Manzella M.P."/>
            <person name="Holmes D.E."/>
            <person name="Rocheleau J.M."/>
            <person name="Chung A."/>
            <person name="Reguera G."/>
            <person name="Kashefi K."/>
        </authorList>
    </citation>
    <scope>NUCLEOTIDE SEQUENCE [LARGE SCALE GENOMIC DNA]</scope>
    <source>
        <strain evidence="3 4">234</strain>
    </source>
</reference>
<name>A0A0F7IGG4_9EURY</name>
<dbReference type="GO" id="GO:0016151">
    <property type="term" value="F:nickel cation binding"/>
    <property type="evidence" value="ECO:0007669"/>
    <property type="project" value="UniProtKB-UniRule"/>
</dbReference>
<dbReference type="PANTHER" id="PTHR36566:SF1">
    <property type="entry name" value="PYRIDINIUM-3,5-BISTHIOCARBOXYLIC ACID MONONUCLEOTIDE NICKEL INSERTION PROTEIN"/>
    <property type="match status" value="1"/>
</dbReference>
<dbReference type="NCBIfam" id="TIGR00299">
    <property type="entry name" value="nickel pincer cofactor biosynthesis protein LarC"/>
    <property type="match status" value="1"/>
</dbReference>
<dbReference type="OrthoDB" id="10691at2157"/>
<dbReference type="HAMAP" id="MF_01074">
    <property type="entry name" value="LarC"/>
    <property type="match status" value="1"/>
</dbReference>
<evidence type="ECO:0000313" key="3">
    <source>
        <dbReference type="EMBL" id="AKG92334.1"/>
    </source>
</evidence>
<comment type="similarity">
    <text evidence="2">Belongs to the LarC family.</text>
</comment>
<evidence type="ECO:0000313" key="4">
    <source>
        <dbReference type="Proteomes" id="UP000034723"/>
    </source>
</evidence>
<keyword evidence="2" id="KW-0456">Lyase</keyword>
<dbReference type="Pfam" id="PF01969">
    <property type="entry name" value="Ni_insertion"/>
    <property type="match status" value="1"/>
</dbReference>
<protein>
    <recommendedName>
        <fullName evidence="2">Putative nickel insertion protein</fullName>
    </recommendedName>
</protein>
<dbReference type="HOGENOM" id="CLU_028523_2_1_2"/>
<dbReference type="Gene3D" id="3.10.20.300">
    <property type="entry name" value="mk0293 like domain"/>
    <property type="match status" value="1"/>
</dbReference>
<organism evidence="3 4">
    <name type="scientific">Geoglobus ahangari</name>
    <dbReference type="NCBI Taxonomy" id="113653"/>
    <lineage>
        <taxon>Archaea</taxon>
        <taxon>Methanobacteriati</taxon>
        <taxon>Methanobacteriota</taxon>
        <taxon>Archaeoglobi</taxon>
        <taxon>Archaeoglobales</taxon>
        <taxon>Archaeoglobaceae</taxon>
        <taxon>Geoglobus</taxon>
    </lineage>
</organism>
<dbReference type="EMBL" id="CP011267">
    <property type="protein sequence ID" value="AKG92334.1"/>
    <property type="molecule type" value="Genomic_DNA"/>
</dbReference>